<dbReference type="RefSeq" id="WP_144996445.1">
    <property type="nucleotide sequence ID" value="NZ_CP036281.1"/>
</dbReference>
<sequence length="66" mass="7662">MSTDAQEQQRRYKEFLDLMPLTLALAGLPTSDSGKYYTEEQIESRAFTIKHAQKIARQLARECVRK</sequence>
<protein>
    <submittedName>
        <fullName evidence="1">Uncharacterized protein</fullName>
    </submittedName>
</protein>
<organism evidence="1 2">
    <name type="scientific">Polystyrenella longa</name>
    <dbReference type="NCBI Taxonomy" id="2528007"/>
    <lineage>
        <taxon>Bacteria</taxon>
        <taxon>Pseudomonadati</taxon>
        <taxon>Planctomycetota</taxon>
        <taxon>Planctomycetia</taxon>
        <taxon>Planctomycetales</taxon>
        <taxon>Planctomycetaceae</taxon>
        <taxon>Polystyrenella</taxon>
    </lineage>
</organism>
<gene>
    <name evidence="1" type="ORF">Pla110_29840</name>
</gene>
<dbReference type="AlphaFoldDB" id="A0A518CPU4"/>
<dbReference type="OrthoDB" id="284581at2"/>
<proteinExistence type="predicted"/>
<dbReference type="KEGG" id="plon:Pla110_29840"/>
<reference evidence="1 2" key="1">
    <citation type="submission" date="2019-02" db="EMBL/GenBank/DDBJ databases">
        <title>Deep-cultivation of Planctomycetes and their phenomic and genomic characterization uncovers novel biology.</title>
        <authorList>
            <person name="Wiegand S."/>
            <person name="Jogler M."/>
            <person name="Boedeker C."/>
            <person name="Pinto D."/>
            <person name="Vollmers J."/>
            <person name="Rivas-Marin E."/>
            <person name="Kohn T."/>
            <person name="Peeters S.H."/>
            <person name="Heuer A."/>
            <person name="Rast P."/>
            <person name="Oberbeckmann S."/>
            <person name="Bunk B."/>
            <person name="Jeske O."/>
            <person name="Meyerdierks A."/>
            <person name="Storesund J.E."/>
            <person name="Kallscheuer N."/>
            <person name="Luecker S."/>
            <person name="Lage O.M."/>
            <person name="Pohl T."/>
            <person name="Merkel B.J."/>
            <person name="Hornburger P."/>
            <person name="Mueller R.-W."/>
            <person name="Bruemmer F."/>
            <person name="Labrenz M."/>
            <person name="Spormann A.M."/>
            <person name="Op den Camp H."/>
            <person name="Overmann J."/>
            <person name="Amann R."/>
            <person name="Jetten M.S.M."/>
            <person name="Mascher T."/>
            <person name="Medema M.H."/>
            <person name="Devos D.P."/>
            <person name="Kaster A.-K."/>
            <person name="Ovreas L."/>
            <person name="Rohde M."/>
            <person name="Galperin M.Y."/>
            <person name="Jogler C."/>
        </authorList>
    </citation>
    <scope>NUCLEOTIDE SEQUENCE [LARGE SCALE GENOMIC DNA]</scope>
    <source>
        <strain evidence="1 2">Pla110</strain>
    </source>
</reference>
<evidence type="ECO:0000313" key="2">
    <source>
        <dbReference type="Proteomes" id="UP000317178"/>
    </source>
</evidence>
<accession>A0A518CPU4</accession>
<dbReference type="EMBL" id="CP036281">
    <property type="protein sequence ID" value="QDU81245.1"/>
    <property type="molecule type" value="Genomic_DNA"/>
</dbReference>
<dbReference type="Proteomes" id="UP000317178">
    <property type="component" value="Chromosome"/>
</dbReference>
<evidence type="ECO:0000313" key="1">
    <source>
        <dbReference type="EMBL" id="QDU81245.1"/>
    </source>
</evidence>
<name>A0A518CPU4_9PLAN</name>
<keyword evidence="2" id="KW-1185">Reference proteome</keyword>